<sequence>MKSFMNQAREIFYKERKKLTFCFSWYNRIYKPKWMTKSMDQRFEDTYRHQRILYRNGRIAIGKIVQANTLLFKAGKDDSPAAMVYSEDPYFEENPDKLKTIASFLYSIKGVKCEDEDLQIFSDIMQDEVVPLFNFKVPEKITFGKSVYFTSFIVVRNHLPNGYIDFEYFPVIIYPEKTEASIILPSKYWIPMPKDIITLRTINKHIDLIYSDPEKYLDMAQKFIEYAIYKSRTAWWSRDAWRRRILHFRYQKSTALINKGNMKEAKELLEELLREINVSEAQRTGNTFYMLILSNIVSILVNVEKFEEAKEKIELIKITSSNLKYQKYIETFSKLLKFKEMELNILHDDLDKGGSYLQELLSVENNHTEKGNLLLYKGIYYYKRNEKDKALECLKQASNILKAPYQLQKVQYYIKMCS</sequence>
<keyword evidence="2" id="KW-1185">Reference proteome</keyword>
<organism evidence="1 2">
    <name type="scientific">Pseudobacteroides cellulosolvens ATCC 35603 = DSM 2933</name>
    <dbReference type="NCBI Taxonomy" id="398512"/>
    <lineage>
        <taxon>Bacteria</taxon>
        <taxon>Bacillati</taxon>
        <taxon>Bacillota</taxon>
        <taxon>Clostridia</taxon>
        <taxon>Eubacteriales</taxon>
        <taxon>Oscillospiraceae</taxon>
        <taxon>Pseudobacteroides</taxon>
    </lineage>
</organism>
<protein>
    <recommendedName>
        <fullName evidence="3">Tetratricopeptide repeat protein</fullName>
    </recommendedName>
</protein>
<dbReference type="RefSeq" id="WP_036943748.1">
    <property type="nucleotide sequence ID" value="NZ_JQKC01000023.1"/>
</dbReference>
<evidence type="ECO:0000313" key="1">
    <source>
        <dbReference type="EMBL" id="KNY26179.1"/>
    </source>
</evidence>
<dbReference type="SUPFAM" id="SSF48452">
    <property type="entry name" value="TPR-like"/>
    <property type="match status" value="1"/>
</dbReference>
<dbReference type="EMBL" id="LGTC01000001">
    <property type="protein sequence ID" value="KNY26179.1"/>
    <property type="molecule type" value="Genomic_DNA"/>
</dbReference>
<dbReference type="AlphaFoldDB" id="A0A0L6JK72"/>
<dbReference type="eggNOG" id="ENOG5030IZS">
    <property type="taxonomic scope" value="Bacteria"/>
</dbReference>
<comment type="caution">
    <text evidence="1">The sequence shown here is derived from an EMBL/GenBank/DDBJ whole genome shotgun (WGS) entry which is preliminary data.</text>
</comment>
<dbReference type="Gene3D" id="1.25.40.10">
    <property type="entry name" value="Tetratricopeptide repeat domain"/>
    <property type="match status" value="1"/>
</dbReference>
<dbReference type="InterPro" id="IPR011990">
    <property type="entry name" value="TPR-like_helical_dom_sf"/>
</dbReference>
<dbReference type="Proteomes" id="UP000036923">
    <property type="component" value="Unassembled WGS sequence"/>
</dbReference>
<evidence type="ECO:0008006" key="3">
    <source>
        <dbReference type="Google" id="ProtNLM"/>
    </source>
</evidence>
<dbReference type="OrthoDB" id="4218583at2"/>
<reference evidence="2" key="1">
    <citation type="submission" date="2015-07" db="EMBL/GenBank/DDBJ databases">
        <title>Near-Complete Genome Sequence of the Cellulolytic Bacterium Bacteroides (Pseudobacteroides) cellulosolvens ATCC 35603.</title>
        <authorList>
            <person name="Dassa B."/>
            <person name="Utturkar S.M."/>
            <person name="Klingeman D.M."/>
            <person name="Hurt R.A."/>
            <person name="Keller M."/>
            <person name="Xu J."/>
            <person name="Reddy Y.H.K."/>
            <person name="Borovok I."/>
            <person name="Grinberg I.R."/>
            <person name="Lamed R."/>
            <person name="Zhivin O."/>
            <person name="Bayer E.A."/>
            <person name="Brown S.D."/>
        </authorList>
    </citation>
    <scope>NUCLEOTIDE SEQUENCE [LARGE SCALE GENOMIC DNA]</scope>
    <source>
        <strain evidence="2">DSM 2933</strain>
    </source>
</reference>
<proteinExistence type="predicted"/>
<accession>A0A0L6JK72</accession>
<gene>
    <name evidence="1" type="ORF">Bccel_1441</name>
</gene>
<evidence type="ECO:0000313" key="2">
    <source>
        <dbReference type="Proteomes" id="UP000036923"/>
    </source>
</evidence>
<dbReference type="STRING" id="398512.Bccel_1441"/>
<name>A0A0L6JK72_9FIRM</name>